<keyword evidence="4" id="KW-1185">Reference proteome</keyword>
<feature type="chain" id="PRO_5034085112" evidence="3">
    <location>
        <begin position="26"/>
        <end position="165"/>
    </location>
</feature>
<evidence type="ECO:0000256" key="1">
    <source>
        <dbReference type="SAM" id="MobiDB-lite"/>
    </source>
</evidence>
<dbReference type="RefSeq" id="XP_022301553.1">
    <property type="nucleotide sequence ID" value="XM_022445845.1"/>
</dbReference>
<organism evidence="4 5">
    <name type="scientific">Crassostrea virginica</name>
    <name type="common">Eastern oyster</name>
    <dbReference type="NCBI Taxonomy" id="6565"/>
    <lineage>
        <taxon>Eukaryota</taxon>
        <taxon>Metazoa</taxon>
        <taxon>Spiralia</taxon>
        <taxon>Lophotrochozoa</taxon>
        <taxon>Mollusca</taxon>
        <taxon>Bivalvia</taxon>
        <taxon>Autobranchia</taxon>
        <taxon>Pteriomorphia</taxon>
        <taxon>Ostreida</taxon>
        <taxon>Ostreoidea</taxon>
        <taxon>Ostreidae</taxon>
        <taxon>Crassostrea</taxon>
    </lineage>
</organism>
<accession>A0A8B8BEA3</accession>
<dbReference type="AlphaFoldDB" id="A0A8B8BEA3"/>
<evidence type="ECO:0000313" key="5">
    <source>
        <dbReference type="RefSeq" id="XP_022301553.1"/>
    </source>
</evidence>
<dbReference type="OrthoDB" id="6151995at2759"/>
<feature type="region of interest" description="Disordered" evidence="1">
    <location>
        <begin position="98"/>
        <end position="151"/>
    </location>
</feature>
<dbReference type="KEGG" id="cvn:111109640"/>
<evidence type="ECO:0000256" key="3">
    <source>
        <dbReference type="SAM" id="SignalP"/>
    </source>
</evidence>
<dbReference type="Proteomes" id="UP000694844">
    <property type="component" value="Chromosome 8"/>
</dbReference>
<sequence>MRSNVWSKAPVRGLMCFFIITGVASSEVCISTDSTQRPASTLLIYCDNGCCGDPGGQYCCTDNLALMVGCTFGAIGCLGVVVFLIYFCVKKNTQERSRVGPLDRGHHRGAGSTLGGPSGPDFKHVLKPPPYTLDPPPAYTENPPHASAPSFYKNDFEYTTATHDT</sequence>
<evidence type="ECO:0000313" key="4">
    <source>
        <dbReference type="Proteomes" id="UP000694844"/>
    </source>
</evidence>
<keyword evidence="3" id="KW-0732">Signal</keyword>
<gene>
    <name evidence="5" type="primary">LOC111109640</name>
</gene>
<dbReference type="GeneID" id="111109640"/>
<proteinExistence type="predicted"/>
<reference evidence="5" key="1">
    <citation type="submission" date="2025-08" db="UniProtKB">
        <authorList>
            <consortium name="RefSeq"/>
        </authorList>
    </citation>
    <scope>IDENTIFICATION</scope>
    <source>
        <tissue evidence="5">Whole sample</tissue>
    </source>
</reference>
<protein>
    <submittedName>
        <fullName evidence="5">Cysteine and tyrosine-rich protein 1-like</fullName>
    </submittedName>
</protein>
<feature type="transmembrane region" description="Helical" evidence="2">
    <location>
        <begin position="64"/>
        <end position="89"/>
    </location>
</feature>
<feature type="signal peptide" evidence="3">
    <location>
        <begin position="1"/>
        <end position="25"/>
    </location>
</feature>
<feature type="compositionally biased region" description="Pro residues" evidence="1">
    <location>
        <begin position="127"/>
        <end position="138"/>
    </location>
</feature>
<evidence type="ECO:0000256" key="2">
    <source>
        <dbReference type="SAM" id="Phobius"/>
    </source>
</evidence>
<keyword evidence="2" id="KW-1133">Transmembrane helix</keyword>
<keyword evidence="2" id="KW-0812">Transmembrane</keyword>
<name>A0A8B8BEA3_CRAVI</name>
<keyword evidence="2" id="KW-0472">Membrane</keyword>